<evidence type="ECO:0000313" key="2">
    <source>
        <dbReference type="EMBL" id="MFC0350348.1"/>
    </source>
</evidence>
<sequence length="145" mass="15985">MNFFKAVLLVLGMSLTGAVLSEEPIVNPYGQFFEGDGVEIEMAQFAKKNADGLYDVLLRITGKRAFNAGIDGKTLKYVAVHGGTGIDYKLNGKNRMIVRNLYGNSWRVMEVFLDGDTVPVVENKEKSKEVRPLHLLTASTETSAK</sequence>
<accession>A0ABV6IFG3</accession>
<keyword evidence="3" id="KW-1185">Reference proteome</keyword>
<dbReference type="Proteomes" id="UP001589844">
    <property type="component" value="Unassembled WGS sequence"/>
</dbReference>
<keyword evidence="1" id="KW-0732">Signal</keyword>
<name>A0ABV6IFG3_9BURK</name>
<proteinExistence type="predicted"/>
<reference evidence="2 3" key="1">
    <citation type="submission" date="2024-09" db="EMBL/GenBank/DDBJ databases">
        <authorList>
            <person name="Sun Q."/>
            <person name="Mori K."/>
        </authorList>
    </citation>
    <scope>NUCLEOTIDE SEQUENCE [LARGE SCALE GENOMIC DNA]</scope>
    <source>
        <strain evidence="2 3">CCM 8677</strain>
    </source>
</reference>
<comment type="caution">
    <text evidence="2">The sequence shown here is derived from an EMBL/GenBank/DDBJ whole genome shotgun (WGS) entry which is preliminary data.</text>
</comment>
<dbReference type="RefSeq" id="WP_390212545.1">
    <property type="nucleotide sequence ID" value="NZ_JBHLXJ010000012.1"/>
</dbReference>
<evidence type="ECO:0000313" key="3">
    <source>
        <dbReference type="Proteomes" id="UP001589844"/>
    </source>
</evidence>
<dbReference type="EMBL" id="JBHLXJ010000012">
    <property type="protein sequence ID" value="MFC0350348.1"/>
    <property type="molecule type" value="Genomic_DNA"/>
</dbReference>
<feature type="signal peptide" evidence="1">
    <location>
        <begin position="1"/>
        <end position="21"/>
    </location>
</feature>
<evidence type="ECO:0000256" key="1">
    <source>
        <dbReference type="SAM" id="SignalP"/>
    </source>
</evidence>
<organism evidence="2 3">
    <name type="scientific">Undibacterium danionis</name>
    <dbReference type="NCBI Taxonomy" id="1812100"/>
    <lineage>
        <taxon>Bacteria</taxon>
        <taxon>Pseudomonadati</taxon>
        <taxon>Pseudomonadota</taxon>
        <taxon>Betaproteobacteria</taxon>
        <taxon>Burkholderiales</taxon>
        <taxon>Oxalobacteraceae</taxon>
        <taxon>Undibacterium</taxon>
    </lineage>
</organism>
<feature type="chain" id="PRO_5046555417" evidence="1">
    <location>
        <begin position="22"/>
        <end position="145"/>
    </location>
</feature>
<gene>
    <name evidence="2" type="ORF">ACFFJH_11065</name>
</gene>
<protein>
    <submittedName>
        <fullName evidence="2">Uncharacterized protein</fullName>
    </submittedName>
</protein>